<proteinExistence type="predicted"/>
<accession>A0A251U2E6</accession>
<dbReference type="EMBL" id="CM007898">
    <property type="protein sequence ID" value="OTG16451.1"/>
    <property type="molecule type" value="Genomic_DNA"/>
</dbReference>
<sequence length="61" mass="7535">MCNTITLRSTWIFYWLWQGFTNTPHVIFKILINNIVDKYKFSYFYMYNNNNKLKVCMLILN</sequence>
<reference evidence="1" key="3">
    <citation type="submission" date="2020-06" db="EMBL/GenBank/DDBJ databases">
        <title>Helianthus annuus Genome sequencing and assembly Release 2.</title>
        <authorList>
            <person name="Gouzy J."/>
            <person name="Langlade N."/>
            <person name="Munos S."/>
        </authorList>
    </citation>
    <scope>NUCLEOTIDE SEQUENCE</scope>
    <source>
        <tissue evidence="1">Leaves</tissue>
    </source>
</reference>
<reference evidence="2" key="2">
    <citation type="submission" date="2017-02" db="EMBL/GenBank/DDBJ databases">
        <title>Sunflower complete genome.</title>
        <authorList>
            <person name="Langlade N."/>
            <person name="Munos S."/>
        </authorList>
    </citation>
    <scope>NUCLEOTIDE SEQUENCE [LARGE SCALE GENOMIC DNA]</scope>
    <source>
        <tissue evidence="2">Leaves</tissue>
    </source>
</reference>
<evidence type="ECO:0000313" key="3">
    <source>
        <dbReference type="Proteomes" id="UP000215914"/>
    </source>
</evidence>
<name>A0A251U2E6_HELAN</name>
<keyword evidence="3" id="KW-1185">Reference proteome</keyword>
<organism evidence="2 3">
    <name type="scientific">Helianthus annuus</name>
    <name type="common">Common sunflower</name>
    <dbReference type="NCBI Taxonomy" id="4232"/>
    <lineage>
        <taxon>Eukaryota</taxon>
        <taxon>Viridiplantae</taxon>
        <taxon>Streptophyta</taxon>
        <taxon>Embryophyta</taxon>
        <taxon>Tracheophyta</taxon>
        <taxon>Spermatophyta</taxon>
        <taxon>Magnoliopsida</taxon>
        <taxon>eudicotyledons</taxon>
        <taxon>Gunneridae</taxon>
        <taxon>Pentapetalae</taxon>
        <taxon>asterids</taxon>
        <taxon>campanulids</taxon>
        <taxon>Asterales</taxon>
        <taxon>Asteraceae</taxon>
        <taxon>Asteroideae</taxon>
        <taxon>Heliantheae alliance</taxon>
        <taxon>Heliantheae</taxon>
        <taxon>Helianthus</taxon>
    </lineage>
</organism>
<dbReference type="EMBL" id="MNCJ02000324">
    <property type="protein sequence ID" value="KAF5792774.1"/>
    <property type="molecule type" value="Genomic_DNA"/>
</dbReference>
<dbReference type="Gramene" id="mRNA:HanXRQr2_Chr09g0409801">
    <property type="protein sequence ID" value="CDS:HanXRQr2_Chr09g0409801.1"/>
    <property type="gene ID" value="HanXRQr2_Chr09g0409801"/>
</dbReference>
<dbReference type="Proteomes" id="UP000215914">
    <property type="component" value="Chromosome 9"/>
</dbReference>
<evidence type="ECO:0000313" key="2">
    <source>
        <dbReference type="EMBL" id="OTG16451.1"/>
    </source>
</evidence>
<dbReference type="InParanoid" id="A0A251U2E6"/>
<evidence type="ECO:0000313" key="1">
    <source>
        <dbReference type="EMBL" id="KAF5792774.1"/>
    </source>
</evidence>
<protein>
    <submittedName>
        <fullName evidence="2">Uncharacterized protein</fullName>
    </submittedName>
</protein>
<reference evidence="1 3" key="1">
    <citation type="journal article" date="2017" name="Nature">
        <title>The sunflower genome provides insights into oil metabolism, flowering and Asterid evolution.</title>
        <authorList>
            <person name="Badouin H."/>
            <person name="Gouzy J."/>
            <person name="Grassa C.J."/>
            <person name="Murat F."/>
            <person name="Staton S.E."/>
            <person name="Cottret L."/>
            <person name="Lelandais-Briere C."/>
            <person name="Owens G.L."/>
            <person name="Carrere S."/>
            <person name="Mayjonade B."/>
            <person name="Legrand L."/>
            <person name="Gill N."/>
            <person name="Kane N.C."/>
            <person name="Bowers J.E."/>
            <person name="Hubner S."/>
            <person name="Bellec A."/>
            <person name="Berard A."/>
            <person name="Berges H."/>
            <person name="Blanchet N."/>
            <person name="Boniface M.C."/>
            <person name="Brunel D."/>
            <person name="Catrice O."/>
            <person name="Chaidir N."/>
            <person name="Claudel C."/>
            <person name="Donnadieu C."/>
            <person name="Faraut T."/>
            <person name="Fievet G."/>
            <person name="Helmstetter N."/>
            <person name="King M."/>
            <person name="Knapp S.J."/>
            <person name="Lai Z."/>
            <person name="Le Paslier M.C."/>
            <person name="Lippi Y."/>
            <person name="Lorenzon L."/>
            <person name="Mandel J.R."/>
            <person name="Marage G."/>
            <person name="Marchand G."/>
            <person name="Marquand E."/>
            <person name="Bret-Mestries E."/>
            <person name="Morien E."/>
            <person name="Nambeesan S."/>
            <person name="Nguyen T."/>
            <person name="Pegot-Espagnet P."/>
            <person name="Pouilly N."/>
            <person name="Raftis F."/>
            <person name="Sallet E."/>
            <person name="Schiex T."/>
            <person name="Thomas J."/>
            <person name="Vandecasteele C."/>
            <person name="Vares D."/>
            <person name="Vear F."/>
            <person name="Vautrin S."/>
            <person name="Crespi M."/>
            <person name="Mangin B."/>
            <person name="Burke J.M."/>
            <person name="Salse J."/>
            <person name="Munos S."/>
            <person name="Vincourt P."/>
            <person name="Rieseberg L.H."/>
            <person name="Langlade N.B."/>
        </authorList>
    </citation>
    <scope>NUCLEOTIDE SEQUENCE [LARGE SCALE GENOMIC DNA]</scope>
    <source>
        <strain evidence="3">cv. SF193</strain>
        <tissue evidence="1">Leaves</tissue>
    </source>
</reference>
<dbReference type="AlphaFoldDB" id="A0A251U2E6"/>
<gene>
    <name evidence="2" type="ORF">HannXRQ_Chr09g0271521</name>
    <name evidence="1" type="ORF">HanXRQr2_Chr09g0409801</name>
</gene>